<dbReference type="InterPro" id="IPR035965">
    <property type="entry name" value="PAS-like_dom_sf"/>
</dbReference>
<dbReference type="Pfam" id="PF18947">
    <property type="entry name" value="HAMP_2"/>
    <property type="match status" value="1"/>
</dbReference>
<evidence type="ECO:0000256" key="1">
    <source>
        <dbReference type="ARBA" id="ARBA00000085"/>
    </source>
</evidence>
<evidence type="ECO:0000256" key="12">
    <source>
        <dbReference type="SAM" id="Phobius"/>
    </source>
</evidence>
<feature type="domain" description="PAC" evidence="15">
    <location>
        <begin position="700"/>
        <end position="751"/>
    </location>
</feature>
<proteinExistence type="predicted"/>
<keyword evidence="10 12" id="KW-0472">Membrane</keyword>
<dbReference type="CDD" id="cd06225">
    <property type="entry name" value="HAMP"/>
    <property type="match status" value="1"/>
</dbReference>
<dbReference type="Pfam" id="PF02743">
    <property type="entry name" value="dCache_1"/>
    <property type="match status" value="1"/>
</dbReference>
<feature type="coiled-coil region" evidence="11">
    <location>
        <begin position="596"/>
        <end position="633"/>
    </location>
</feature>
<evidence type="ECO:0000313" key="17">
    <source>
        <dbReference type="EMBL" id="TQD28406.1"/>
    </source>
</evidence>
<evidence type="ECO:0000256" key="5">
    <source>
        <dbReference type="ARBA" id="ARBA00022553"/>
    </source>
</evidence>
<dbReference type="SMART" id="SM00387">
    <property type="entry name" value="HATPase_c"/>
    <property type="match status" value="1"/>
</dbReference>
<dbReference type="InterPro" id="IPR013655">
    <property type="entry name" value="PAS_fold_3"/>
</dbReference>
<keyword evidence="18" id="KW-1185">Reference proteome</keyword>
<dbReference type="Gene3D" id="1.20.120.1530">
    <property type="match status" value="1"/>
</dbReference>
<dbReference type="InterPro" id="IPR003660">
    <property type="entry name" value="HAMP_dom"/>
</dbReference>
<accession>A0A7Z8KR38</accession>
<dbReference type="InterPro" id="IPR000014">
    <property type="entry name" value="PAS"/>
</dbReference>
<dbReference type="EC" id="2.7.13.3" evidence="3"/>
<dbReference type="SMART" id="SM00304">
    <property type="entry name" value="HAMP"/>
    <property type="match status" value="1"/>
</dbReference>
<dbReference type="InterPro" id="IPR003594">
    <property type="entry name" value="HATPase_dom"/>
</dbReference>
<dbReference type="CDD" id="cd12912">
    <property type="entry name" value="PDC2_MCP_like"/>
    <property type="match status" value="1"/>
</dbReference>
<evidence type="ECO:0000259" key="13">
    <source>
        <dbReference type="PROSITE" id="PS50109"/>
    </source>
</evidence>
<feature type="coiled-coil region" evidence="11">
    <location>
        <begin position="466"/>
        <end position="493"/>
    </location>
</feature>
<dbReference type="GO" id="GO:0007165">
    <property type="term" value="P:signal transduction"/>
    <property type="evidence" value="ECO:0007669"/>
    <property type="project" value="InterPro"/>
</dbReference>
<dbReference type="PANTHER" id="PTHR43065">
    <property type="entry name" value="SENSOR HISTIDINE KINASE"/>
    <property type="match status" value="1"/>
</dbReference>
<feature type="domain" description="PAC" evidence="15">
    <location>
        <begin position="562"/>
        <end position="612"/>
    </location>
</feature>
<evidence type="ECO:0000259" key="16">
    <source>
        <dbReference type="PROSITE" id="PS50885"/>
    </source>
</evidence>
<evidence type="ECO:0000256" key="11">
    <source>
        <dbReference type="SAM" id="Coils"/>
    </source>
</evidence>
<feature type="domain" description="HAMP" evidence="16">
    <location>
        <begin position="381"/>
        <end position="433"/>
    </location>
</feature>
<keyword evidence="5" id="KW-0597">Phosphoprotein</keyword>
<dbReference type="Pfam" id="PF07568">
    <property type="entry name" value="HisKA_2"/>
    <property type="match status" value="1"/>
</dbReference>
<dbReference type="Proteomes" id="UP000319335">
    <property type="component" value="Unassembled WGS sequence"/>
</dbReference>
<dbReference type="PROSITE" id="PS50112">
    <property type="entry name" value="PAS"/>
    <property type="match status" value="1"/>
</dbReference>
<dbReference type="PROSITE" id="PS50885">
    <property type="entry name" value="HAMP"/>
    <property type="match status" value="1"/>
</dbReference>
<dbReference type="CDD" id="cd00130">
    <property type="entry name" value="PAS"/>
    <property type="match status" value="2"/>
</dbReference>
<evidence type="ECO:0000256" key="4">
    <source>
        <dbReference type="ARBA" id="ARBA00022475"/>
    </source>
</evidence>
<feature type="domain" description="PAS" evidence="14">
    <location>
        <begin position="490"/>
        <end position="534"/>
    </location>
</feature>
<evidence type="ECO:0000256" key="6">
    <source>
        <dbReference type="ARBA" id="ARBA00022679"/>
    </source>
</evidence>
<dbReference type="GO" id="GO:0005886">
    <property type="term" value="C:plasma membrane"/>
    <property type="evidence" value="ECO:0007669"/>
    <property type="project" value="UniProtKB-SubCell"/>
</dbReference>
<dbReference type="NCBIfam" id="TIGR00229">
    <property type="entry name" value="sensory_box"/>
    <property type="match status" value="2"/>
</dbReference>
<evidence type="ECO:0000256" key="3">
    <source>
        <dbReference type="ARBA" id="ARBA00012438"/>
    </source>
</evidence>
<keyword evidence="8" id="KW-0418">Kinase</keyword>
<dbReference type="EMBL" id="VIAQ01000006">
    <property type="protein sequence ID" value="TQD28406.1"/>
    <property type="molecule type" value="Genomic_DNA"/>
</dbReference>
<dbReference type="InterPro" id="IPR000700">
    <property type="entry name" value="PAS-assoc_C"/>
</dbReference>
<evidence type="ECO:0000256" key="2">
    <source>
        <dbReference type="ARBA" id="ARBA00004651"/>
    </source>
</evidence>
<gene>
    <name evidence="17" type="ORF">FKV42_01740</name>
</gene>
<dbReference type="PROSITE" id="PS50109">
    <property type="entry name" value="HIS_KIN"/>
    <property type="match status" value="1"/>
</dbReference>
<feature type="transmembrane region" description="Helical" evidence="12">
    <location>
        <begin position="12"/>
        <end position="32"/>
    </location>
</feature>
<evidence type="ECO:0000256" key="9">
    <source>
        <dbReference type="ARBA" id="ARBA00022989"/>
    </source>
</evidence>
<dbReference type="Pfam" id="PF13426">
    <property type="entry name" value="PAS_9"/>
    <property type="match status" value="1"/>
</dbReference>
<evidence type="ECO:0000256" key="10">
    <source>
        <dbReference type="ARBA" id="ARBA00023136"/>
    </source>
</evidence>
<sequence length="952" mass="108433">MKKKEMTIKTKLIMYIVISVFLVLVISTAVSISTVTAQQRELAYLQSVEMARDYANQFDGDMRANMAIAETIAKSMEMYTTSDREEVNDILRNILETYPSLTGVYVGYEPDAFDGNDNEYINAPYHDSTGRFVPYWNTIQGTIEVEPLVDYDTQNYYQLPETTQEKIVTEPYYYQGIFMVSYDVPIFKEGEFAGIAGVDVSLDYIDDVVSDIKAFETGYAFVTGNTGILVSHPEYKEAIGTHTLYDLGIPEISGAADDIKNGRGGSIETVDPLTGKEVIMFYEPVKTGNYSFVLVIPKEEMFAGVTKLRNTLVIISTISIFFMSFVSYLIATSITAPIDEIVENFRNIAQDAVDGKLDTRAKTDVEKDFKEIPIGLNMILDAVIAPIRESIRVTNALAKGELGARTELELKGEFKHLGDTLDDFADSLNNIIADSNNVLTAIQNNDFSRNVRVHGMGDFNILTEGIEETRNSLDLAIHEQKKAEKALRDSERKFRTLFESLNDAIYLTDLEGNILEINEIACKRMMYSHDEFLSLKYMDMDASNRGKDFLTVLKELCKMKSNLLETIHMRKDGTVFPVELSSRMIKFDGHKAIITIARDISKREQNEKELKKYAEELEHSNELKEEMESIINNSPVIAFKWKTETDWPVEFVSENITKLGYTVEDFTSNRLKYADIIHPDDSERTHLHISNYYMKKEAELNYEYRIYTKSGEIKWVDERTFTRRDHSGKITLQGIILDITERKKVEEALLQAENIRKKEIHHRVKNNLQVISSLLYLASDNFDEPDVIEAFLDSRNRVRSMALIHEELYQSKDMKSVDFSDYTEKLMNYLSGSCKDGKKDIKLVSKIEDVYLNVDTAVPLGMIINELVSNSLKHAFPEMKEGEISVELNVVKNDFLLKIKDNGIGISPDIDFRNTESLGLQLVTTLVDQIDGTIEMNSIHGTEFIINFSERN</sequence>
<dbReference type="InterPro" id="IPR033479">
    <property type="entry name" value="dCache_1"/>
</dbReference>
<dbReference type="SMART" id="SM00086">
    <property type="entry name" value="PAC"/>
    <property type="match status" value="2"/>
</dbReference>
<evidence type="ECO:0000256" key="8">
    <source>
        <dbReference type="ARBA" id="ARBA00022777"/>
    </source>
</evidence>
<keyword evidence="6" id="KW-0808">Transferase</keyword>
<dbReference type="Pfam" id="PF02518">
    <property type="entry name" value="HATPase_c"/>
    <property type="match status" value="1"/>
</dbReference>
<evidence type="ECO:0000256" key="7">
    <source>
        <dbReference type="ARBA" id="ARBA00022692"/>
    </source>
</evidence>
<comment type="catalytic activity">
    <reaction evidence="1">
        <text>ATP + protein L-histidine = ADP + protein N-phospho-L-histidine.</text>
        <dbReference type="EC" id="2.7.13.3"/>
    </reaction>
</comment>
<dbReference type="OrthoDB" id="8127at2157"/>
<dbReference type="Pfam" id="PF08447">
    <property type="entry name" value="PAS_3"/>
    <property type="match status" value="1"/>
</dbReference>
<dbReference type="AlphaFoldDB" id="A0A7Z8KR38"/>
<evidence type="ECO:0000313" key="18">
    <source>
        <dbReference type="Proteomes" id="UP000319335"/>
    </source>
</evidence>
<keyword evidence="4" id="KW-1003">Cell membrane</keyword>
<dbReference type="InterPro" id="IPR036890">
    <property type="entry name" value="HATPase_C_sf"/>
</dbReference>
<evidence type="ECO:0000259" key="14">
    <source>
        <dbReference type="PROSITE" id="PS50112"/>
    </source>
</evidence>
<dbReference type="SUPFAM" id="SSF55874">
    <property type="entry name" value="ATPase domain of HSP90 chaperone/DNA topoisomerase II/histidine kinase"/>
    <property type="match status" value="1"/>
</dbReference>
<name>A0A7Z8KR38_9EURY</name>
<reference evidence="17 18" key="1">
    <citation type="submission" date="2019-06" db="EMBL/GenBank/DDBJ databases">
        <title>Draft genome sequence of Methanolobus vulcani B1d.</title>
        <authorList>
            <person name="Creighbaum A.J."/>
            <person name="Ticak T."/>
            <person name="Hariraju D."/>
            <person name="Arivett B.A."/>
            <person name="Ferguson D.J.Jr."/>
        </authorList>
    </citation>
    <scope>NUCLEOTIDE SEQUENCE [LARGE SCALE GENOMIC DNA]</scope>
    <source>
        <strain evidence="17 18">B1d</strain>
    </source>
</reference>
<feature type="domain" description="Histidine kinase" evidence="13">
    <location>
        <begin position="759"/>
        <end position="952"/>
    </location>
</feature>
<dbReference type="SMART" id="SM00091">
    <property type="entry name" value="PAS"/>
    <property type="match status" value="2"/>
</dbReference>
<dbReference type="PANTHER" id="PTHR43065:SF23">
    <property type="entry name" value="SENSOR HISTIDINE KINASE PDTAS"/>
    <property type="match status" value="1"/>
</dbReference>
<comment type="caution">
    <text evidence="17">The sequence shown here is derived from an EMBL/GenBank/DDBJ whole genome shotgun (WGS) entry which is preliminary data.</text>
</comment>
<dbReference type="CDD" id="cd12913">
    <property type="entry name" value="PDC1_MCP_like"/>
    <property type="match status" value="1"/>
</dbReference>
<dbReference type="InterPro" id="IPR011495">
    <property type="entry name" value="Sig_transdc_His_kin_sub2_dim/P"/>
</dbReference>
<dbReference type="Gene3D" id="3.30.450.20">
    <property type="entry name" value="PAS domain"/>
    <property type="match status" value="4"/>
</dbReference>
<keyword evidence="9 12" id="KW-1133">Transmembrane helix</keyword>
<dbReference type="PROSITE" id="PS50113">
    <property type="entry name" value="PAC"/>
    <property type="match status" value="2"/>
</dbReference>
<dbReference type="Gene3D" id="3.30.565.10">
    <property type="entry name" value="Histidine kinase-like ATPase, C-terminal domain"/>
    <property type="match status" value="1"/>
</dbReference>
<keyword evidence="11" id="KW-0175">Coiled coil</keyword>
<dbReference type="InterPro" id="IPR005467">
    <property type="entry name" value="His_kinase_dom"/>
</dbReference>
<dbReference type="InterPro" id="IPR001610">
    <property type="entry name" value="PAC"/>
</dbReference>
<dbReference type="GO" id="GO:0004673">
    <property type="term" value="F:protein histidine kinase activity"/>
    <property type="evidence" value="ECO:0007669"/>
    <property type="project" value="UniProtKB-EC"/>
</dbReference>
<organism evidence="17 18">
    <name type="scientific">Methanolobus vulcani</name>
    <dbReference type="NCBI Taxonomy" id="38026"/>
    <lineage>
        <taxon>Archaea</taxon>
        <taxon>Methanobacteriati</taxon>
        <taxon>Methanobacteriota</taxon>
        <taxon>Stenosarchaea group</taxon>
        <taxon>Methanomicrobia</taxon>
        <taxon>Methanosarcinales</taxon>
        <taxon>Methanosarcinaceae</taxon>
        <taxon>Methanolobus</taxon>
    </lineage>
</organism>
<evidence type="ECO:0000259" key="15">
    <source>
        <dbReference type="PROSITE" id="PS50113"/>
    </source>
</evidence>
<comment type="subcellular location">
    <subcellularLocation>
        <location evidence="2">Cell membrane</location>
        <topology evidence="2">Multi-pass membrane protein</topology>
    </subcellularLocation>
</comment>
<dbReference type="SUPFAM" id="SSF55785">
    <property type="entry name" value="PYP-like sensor domain (PAS domain)"/>
    <property type="match status" value="2"/>
</dbReference>
<protein>
    <recommendedName>
        <fullName evidence="3">histidine kinase</fullName>
        <ecNumber evidence="3">2.7.13.3</ecNumber>
    </recommendedName>
</protein>
<keyword evidence="7 12" id="KW-0812">Transmembrane</keyword>